<dbReference type="InterPro" id="IPR036691">
    <property type="entry name" value="Endo/exonu/phosph_ase_sf"/>
</dbReference>
<evidence type="ECO:0000256" key="3">
    <source>
        <dbReference type="ARBA" id="ARBA00022722"/>
    </source>
</evidence>
<evidence type="ECO:0000313" key="11">
    <source>
        <dbReference type="Proteomes" id="UP000589036"/>
    </source>
</evidence>
<evidence type="ECO:0000256" key="7">
    <source>
        <dbReference type="ARBA" id="ARBA00022842"/>
    </source>
</evidence>
<dbReference type="InterPro" id="IPR005135">
    <property type="entry name" value="Endo/exonuclease/phosphatase"/>
</dbReference>
<evidence type="ECO:0000313" key="10">
    <source>
        <dbReference type="EMBL" id="NYE48727.1"/>
    </source>
</evidence>
<gene>
    <name evidence="10" type="ORF">HDA32_003847</name>
</gene>
<dbReference type="EMBL" id="JACCCC010000001">
    <property type="protein sequence ID" value="NYE48727.1"/>
    <property type="molecule type" value="Genomic_DNA"/>
</dbReference>
<dbReference type="PANTHER" id="PTHR15822">
    <property type="entry name" value="TRAF AND TNF RECEPTOR-ASSOCIATED PROTEIN"/>
    <property type="match status" value="1"/>
</dbReference>
<evidence type="ECO:0000256" key="5">
    <source>
        <dbReference type="ARBA" id="ARBA00022763"/>
    </source>
</evidence>
<keyword evidence="7" id="KW-0460">Magnesium</keyword>
<dbReference type="Proteomes" id="UP000589036">
    <property type="component" value="Unassembled WGS sequence"/>
</dbReference>
<name>A0A852TZJ2_9ACTN</name>
<feature type="domain" description="Endonuclease/exonuclease/phosphatase" evidence="9">
    <location>
        <begin position="9"/>
        <end position="223"/>
    </location>
</feature>
<sequence>MGTIRVLGYNVRSLRDDRRAVARVIAACSADVVCVQEAPRLLLWRTGRRALARDCRLKAAVSRRTGGLAILVRPDAEVVHTEHHVLRRYPGLHVRAVTMAVVELSGHRIAVASTHLDLAPGPRLQHAAEVLGRLNAMAAAHGAPPLLAGDVNEEPGGPAWRLLTADLRDAAAEAPWGEPMTFTARRPRRRIDAVFTGAGLTPLRAGVPTALVTDGDAVAASDHRPVLAEIGFES</sequence>
<keyword evidence="4" id="KW-0479">Metal-binding</keyword>
<dbReference type="GO" id="GO:0046872">
    <property type="term" value="F:metal ion binding"/>
    <property type="evidence" value="ECO:0007669"/>
    <property type="project" value="UniProtKB-KW"/>
</dbReference>
<evidence type="ECO:0000256" key="1">
    <source>
        <dbReference type="ARBA" id="ARBA00001936"/>
    </source>
</evidence>
<keyword evidence="8" id="KW-0234">DNA repair</keyword>
<comment type="cofactor">
    <cofactor evidence="2">
        <name>Mg(2+)</name>
        <dbReference type="ChEBI" id="CHEBI:18420"/>
    </cofactor>
</comment>
<keyword evidence="10" id="KW-0269">Exonuclease</keyword>
<dbReference type="Gene3D" id="3.60.10.10">
    <property type="entry name" value="Endonuclease/exonuclease/phosphatase"/>
    <property type="match status" value="1"/>
</dbReference>
<keyword evidence="3" id="KW-0540">Nuclease</keyword>
<evidence type="ECO:0000259" key="9">
    <source>
        <dbReference type="Pfam" id="PF03372"/>
    </source>
</evidence>
<accession>A0A852TZJ2</accession>
<comment type="caution">
    <text evidence="10">The sequence shown here is derived from an EMBL/GenBank/DDBJ whole genome shotgun (WGS) entry which is preliminary data.</text>
</comment>
<keyword evidence="6 10" id="KW-0378">Hydrolase</keyword>
<dbReference type="RefSeq" id="WP_179644504.1">
    <property type="nucleotide sequence ID" value="NZ_BAAAYY010000010.1"/>
</dbReference>
<protein>
    <submittedName>
        <fullName evidence="10">Endonuclease/exonuclease/phosphatase family metal-dependent hydrolase</fullName>
    </submittedName>
</protein>
<dbReference type="GO" id="GO:0004527">
    <property type="term" value="F:exonuclease activity"/>
    <property type="evidence" value="ECO:0007669"/>
    <property type="project" value="UniProtKB-KW"/>
</dbReference>
<dbReference type="InterPro" id="IPR051547">
    <property type="entry name" value="TDP2-like"/>
</dbReference>
<keyword evidence="11" id="KW-1185">Reference proteome</keyword>
<dbReference type="AlphaFoldDB" id="A0A852TZJ2"/>
<evidence type="ECO:0000256" key="4">
    <source>
        <dbReference type="ARBA" id="ARBA00022723"/>
    </source>
</evidence>
<evidence type="ECO:0000256" key="6">
    <source>
        <dbReference type="ARBA" id="ARBA00022801"/>
    </source>
</evidence>
<dbReference type="Pfam" id="PF03372">
    <property type="entry name" value="Exo_endo_phos"/>
    <property type="match status" value="1"/>
</dbReference>
<proteinExistence type="predicted"/>
<comment type="cofactor">
    <cofactor evidence="1">
        <name>Mn(2+)</name>
        <dbReference type="ChEBI" id="CHEBI:29035"/>
    </cofactor>
</comment>
<keyword evidence="5" id="KW-0227">DNA damage</keyword>
<evidence type="ECO:0000256" key="8">
    <source>
        <dbReference type="ARBA" id="ARBA00023204"/>
    </source>
</evidence>
<dbReference type="GO" id="GO:0004519">
    <property type="term" value="F:endonuclease activity"/>
    <property type="evidence" value="ECO:0007669"/>
    <property type="project" value="UniProtKB-KW"/>
</dbReference>
<dbReference type="PANTHER" id="PTHR15822:SF4">
    <property type="entry name" value="TYROSYL-DNA PHOSPHODIESTERASE 2"/>
    <property type="match status" value="1"/>
</dbReference>
<reference evidence="10 11" key="1">
    <citation type="submission" date="2020-07" db="EMBL/GenBank/DDBJ databases">
        <title>Sequencing the genomes of 1000 actinobacteria strains.</title>
        <authorList>
            <person name="Klenk H.-P."/>
        </authorList>
    </citation>
    <scope>NUCLEOTIDE SEQUENCE [LARGE SCALE GENOMIC DNA]</scope>
    <source>
        <strain evidence="10 11">CXB654</strain>
    </source>
</reference>
<dbReference type="SUPFAM" id="SSF56219">
    <property type="entry name" value="DNase I-like"/>
    <property type="match status" value="1"/>
</dbReference>
<evidence type="ECO:0000256" key="2">
    <source>
        <dbReference type="ARBA" id="ARBA00001946"/>
    </source>
</evidence>
<keyword evidence="10" id="KW-0255">Endonuclease</keyword>
<organism evidence="10 11">
    <name type="scientific">Spinactinospora alkalitolerans</name>
    <dbReference type="NCBI Taxonomy" id="687207"/>
    <lineage>
        <taxon>Bacteria</taxon>
        <taxon>Bacillati</taxon>
        <taxon>Actinomycetota</taxon>
        <taxon>Actinomycetes</taxon>
        <taxon>Streptosporangiales</taxon>
        <taxon>Nocardiopsidaceae</taxon>
        <taxon>Spinactinospora</taxon>
    </lineage>
</organism>
<dbReference type="GO" id="GO:0006281">
    <property type="term" value="P:DNA repair"/>
    <property type="evidence" value="ECO:0007669"/>
    <property type="project" value="UniProtKB-KW"/>
</dbReference>